<reference evidence="14" key="1">
    <citation type="journal article" date="2019" name="Int. J. Syst. Evol. Microbiol.">
        <title>The Global Catalogue of Microorganisms (GCM) 10K type strain sequencing project: providing services to taxonomists for standard genome sequencing and annotation.</title>
        <authorList>
            <consortium name="The Broad Institute Genomics Platform"/>
            <consortium name="The Broad Institute Genome Sequencing Center for Infectious Disease"/>
            <person name="Wu L."/>
            <person name="Ma J."/>
        </authorList>
    </citation>
    <scope>NUCLEOTIDE SEQUENCE [LARGE SCALE GENOMIC DNA]</scope>
    <source>
        <strain evidence="14">JCM 3272</strain>
    </source>
</reference>
<feature type="domain" description="Histidine kinase/HSP90-like ATPase" evidence="11">
    <location>
        <begin position="309"/>
        <end position="396"/>
    </location>
</feature>
<protein>
    <recommendedName>
        <fullName evidence="2">histidine kinase</fullName>
        <ecNumber evidence="2">2.7.13.3</ecNumber>
    </recommendedName>
</protein>
<keyword evidence="4" id="KW-0808">Transferase</keyword>
<evidence type="ECO:0000256" key="5">
    <source>
        <dbReference type="ARBA" id="ARBA00022741"/>
    </source>
</evidence>
<dbReference type="EC" id="2.7.13.3" evidence="2"/>
<feature type="domain" description="Signal transduction histidine kinase subgroup 3 dimerisation and phosphoacceptor" evidence="12">
    <location>
        <begin position="200"/>
        <end position="264"/>
    </location>
</feature>
<feature type="coiled-coil region" evidence="9">
    <location>
        <begin position="166"/>
        <end position="202"/>
    </location>
</feature>
<name>A0ABN3FT40_9ACTN</name>
<sequence>MGRVGWITKDLAQFLFGRDPAVHPKTRLGRALPTIGVLVGFLLGVAAYQYYLGNATRGGQVWYVLCSVLIGLSIALVASRPLLAWRLAFLTAILASLRVHLHQGTPWTFQPVQILSYPLILFVVAVRHRRGVVIWAGVSAVLLILSYVQPQNIAGLMLALLAVLVVGDQIRRRREVQRALAEEEERTELAQARQAVVEQRNRIAREMHDVVAHHMSLIAVRAETAVYRIEGVPPAVAEELQAIAGTSREALTEMRRLLGVLRDDSVPLTEPQPTLDELAGLVREAREAGVPVEFAPLPGVEVPPGVGLAAFRIVQEALSNARRHAAGSPVTIRLSRDESDLTVFVRNELTNGGPHSDAKGHGLLGMRERAAAVGGTLTAGPVEDRGYEVVATLPLNGDA</sequence>
<keyword evidence="3" id="KW-0597">Phosphoprotein</keyword>
<dbReference type="InterPro" id="IPR050482">
    <property type="entry name" value="Sensor_HK_TwoCompSys"/>
</dbReference>
<keyword evidence="8" id="KW-0902">Two-component regulatory system</keyword>
<organism evidence="13 14">
    <name type="scientific">Dactylosporangium salmoneum</name>
    <dbReference type="NCBI Taxonomy" id="53361"/>
    <lineage>
        <taxon>Bacteria</taxon>
        <taxon>Bacillati</taxon>
        <taxon>Actinomycetota</taxon>
        <taxon>Actinomycetes</taxon>
        <taxon>Micromonosporales</taxon>
        <taxon>Micromonosporaceae</taxon>
        <taxon>Dactylosporangium</taxon>
    </lineage>
</organism>
<evidence type="ECO:0000256" key="3">
    <source>
        <dbReference type="ARBA" id="ARBA00022553"/>
    </source>
</evidence>
<dbReference type="PANTHER" id="PTHR24421:SF10">
    <property type="entry name" value="NITRATE_NITRITE SENSOR PROTEIN NARQ"/>
    <property type="match status" value="1"/>
</dbReference>
<dbReference type="PANTHER" id="PTHR24421">
    <property type="entry name" value="NITRATE/NITRITE SENSOR PROTEIN NARX-RELATED"/>
    <property type="match status" value="1"/>
</dbReference>
<dbReference type="InterPro" id="IPR003594">
    <property type="entry name" value="HATPase_dom"/>
</dbReference>
<feature type="transmembrane region" description="Helical" evidence="10">
    <location>
        <begin position="28"/>
        <end position="48"/>
    </location>
</feature>
<evidence type="ECO:0000259" key="11">
    <source>
        <dbReference type="Pfam" id="PF02518"/>
    </source>
</evidence>
<evidence type="ECO:0000256" key="4">
    <source>
        <dbReference type="ARBA" id="ARBA00022679"/>
    </source>
</evidence>
<comment type="caution">
    <text evidence="13">The sequence shown here is derived from an EMBL/GenBank/DDBJ whole genome shotgun (WGS) entry which is preliminary data.</text>
</comment>
<feature type="transmembrane region" description="Helical" evidence="10">
    <location>
        <begin position="154"/>
        <end position="170"/>
    </location>
</feature>
<evidence type="ECO:0000256" key="2">
    <source>
        <dbReference type="ARBA" id="ARBA00012438"/>
    </source>
</evidence>
<dbReference type="Gene3D" id="1.20.5.1930">
    <property type="match status" value="1"/>
</dbReference>
<keyword evidence="5" id="KW-0547">Nucleotide-binding</keyword>
<keyword evidence="9" id="KW-0175">Coiled coil</keyword>
<keyword evidence="7" id="KW-0067">ATP-binding</keyword>
<evidence type="ECO:0000313" key="13">
    <source>
        <dbReference type="EMBL" id="GAA2336775.1"/>
    </source>
</evidence>
<gene>
    <name evidence="13" type="ORF">GCM10010170_017370</name>
</gene>
<feature type="transmembrane region" description="Helical" evidence="10">
    <location>
        <begin position="83"/>
        <end position="101"/>
    </location>
</feature>
<evidence type="ECO:0000256" key="8">
    <source>
        <dbReference type="ARBA" id="ARBA00023012"/>
    </source>
</evidence>
<evidence type="ECO:0000256" key="10">
    <source>
        <dbReference type="SAM" id="Phobius"/>
    </source>
</evidence>
<keyword evidence="6 13" id="KW-0418">Kinase</keyword>
<dbReference type="EMBL" id="BAAARV010000016">
    <property type="protein sequence ID" value="GAA2336775.1"/>
    <property type="molecule type" value="Genomic_DNA"/>
</dbReference>
<keyword evidence="10" id="KW-1133">Transmembrane helix</keyword>
<accession>A0ABN3FT40</accession>
<evidence type="ECO:0000313" key="14">
    <source>
        <dbReference type="Proteomes" id="UP001501444"/>
    </source>
</evidence>
<proteinExistence type="predicted"/>
<dbReference type="Gene3D" id="3.30.565.10">
    <property type="entry name" value="Histidine kinase-like ATPase, C-terminal domain"/>
    <property type="match status" value="1"/>
</dbReference>
<dbReference type="Proteomes" id="UP001501444">
    <property type="component" value="Unassembled WGS sequence"/>
</dbReference>
<evidence type="ECO:0000256" key="6">
    <source>
        <dbReference type="ARBA" id="ARBA00022777"/>
    </source>
</evidence>
<dbReference type="CDD" id="cd16917">
    <property type="entry name" value="HATPase_UhpB-NarQ-NarX-like"/>
    <property type="match status" value="1"/>
</dbReference>
<dbReference type="Pfam" id="PF07730">
    <property type="entry name" value="HisKA_3"/>
    <property type="match status" value="1"/>
</dbReference>
<dbReference type="GO" id="GO:0016301">
    <property type="term" value="F:kinase activity"/>
    <property type="evidence" value="ECO:0007669"/>
    <property type="project" value="UniProtKB-KW"/>
</dbReference>
<dbReference type="InterPro" id="IPR036890">
    <property type="entry name" value="HATPase_C_sf"/>
</dbReference>
<evidence type="ECO:0000259" key="12">
    <source>
        <dbReference type="Pfam" id="PF07730"/>
    </source>
</evidence>
<keyword evidence="10" id="KW-0472">Membrane</keyword>
<dbReference type="Pfam" id="PF02518">
    <property type="entry name" value="HATPase_c"/>
    <property type="match status" value="1"/>
</dbReference>
<feature type="transmembrane region" description="Helical" evidence="10">
    <location>
        <begin position="60"/>
        <end position="78"/>
    </location>
</feature>
<feature type="transmembrane region" description="Helical" evidence="10">
    <location>
        <begin position="132"/>
        <end position="148"/>
    </location>
</feature>
<feature type="transmembrane region" description="Helical" evidence="10">
    <location>
        <begin position="107"/>
        <end position="125"/>
    </location>
</feature>
<evidence type="ECO:0000256" key="1">
    <source>
        <dbReference type="ARBA" id="ARBA00000085"/>
    </source>
</evidence>
<keyword evidence="14" id="KW-1185">Reference proteome</keyword>
<dbReference type="InterPro" id="IPR011712">
    <property type="entry name" value="Sig_transdc_His_kin_sub3_dim/P"/>
</dbReference>
<keyword evidence="10" id="KW-0812">Transmembrane</keyword>
<evidence type="ECO:0000256" key="7">
    <source>
        <dbReference type="ARBA" id="ARBA00022840"/>
    </source>
</evidence>
<dbReference type="SUPFAM" id="SSF55874">
    <property type="entry name" value="ATPase domain of HSP90 chaperone/DNA topoisomerase II/histidine kinase"/>
    <property type="match status" value="1"/>
</dbReference>
<evidence type="ECO:0000256" key="9">
    <source>
        <dbReference type="SAM" id="Coils"/>
    </source>
</evidence>
<comment type="catalytic activity">
    <reaction evidence="1">
        <text>ATP + protein L-histidine = ADP + protein N-phospho-L-histidine.</text>
        <dbReference type="EC" id="2.7.13.3"/>
    </reaction>
</comment>